<feature type="chain" id="PRO_5040124657" evidence="2">
    <location>
        <begin position="20"/>
        <end position="492"/>
    </location>
</feature>
<keyword evidence="2" id="KW-0732">Signal</keyword>
<protein>
    <submittedName>
        <fullName evidence="3">Uncharacterized protein</fullName>
    </submittedName>
</protein>
<feature type="region of interest" description="Disordered" evidence="1">
    <location>
        <begin position="408"/>
        <end position="492"/>
    </location>
</feature>
<accession>A0A9P6I1S7</accession>
<comment type="caution">
    <text evidence="3">The sequence shown here is derived from an EMBL/GenBank/DDBJ whole genome shotgun (WGS) entry which is preliminary data.</text>
</comment>
<feature type="compositionally biased region" description="Low complexity" evidence="1">
    <location>
        <begin position="472"/>
        <end position="492"/>
    </location>
</feature>
<sequence>MLKLRILLAFCLAFIAVIATFSHDDTHPLANSTNPLTSSIKAQHLATSRQIPSDSEKRAKFRVGGEIDSLGTEKSRARRHHGKEMMHIWARQNSTPSTDPSVSLATVTITRTAFVEVASETQVFVSTLLQTLTFVDPILVTETSTITVSPPPSGVAKRHVAAPVISPCHDISASDSVSSSATATPDAVSPVAVRRQVPNGPVTVIGLVSVVTIETTVTLTRTGSFVSTATVVNPVFVSVTATPTVTTTRDVYKHSTASNLDSSFVDNSYCSPAYDFFISVPNSGHKHSCLDDQQCYIELGRSQGWGHDLVFLGLRRIYLYEGGPNINNDPDHHQLYILFNEDSAFHVHIPEDDYQMTSAVAAAAMIDSMPSNPAMPHDRSAALASETSGNSSLGDEVRVIIQPSVNRRTQSSSLFPVTKTWPRPPGYTGDTYSFSADESGQSTPQEPKTWSNASEYGGSSNREGLPGSGNLGSAAAPAGEREAGMAGEGSRF</sequence>
<keyword evidence="4" id="KW-1185">Reference proteome</keyword>
<evidence type="ECO:0000256" key="2">
    <source>
        <dbReference type="SAM" id="SignalP"/>
    </source>
</evidence>
<evidence type="ECO:0000256" key="1">
    <source>
        <dbReference type="SAM" id="MobiDB-lite"/>
    </source>
</evidence>
<dbReference type="Proteomes" id="UP000781932">
    <property type="component" value="Unassembled WGS sequence"/>
</dbReference>
<feature type="signal peptide" evidence="2">
    <location>
        <begin position="1"/>
        <end position="19"/>
    </location>
</feature>
<evidence type="ECO:0000313" key="3">
    <source>
        <dbReference type="EMBL" id="KAF9873311.1"/>
    </source>
</evidence>
<feature type="region of interest" description="Disordered" evidence="1">
    <location>
        <begin position="370"/>
        <end position="395"/>
    </location>
</feature>
<proteinExistence type="predicted"/>
<dbReference type="EMBL" id="JAATWM020000032">
    <property type="protein sequence ID" value="KAF9873311.1"/>
    <property type="molecule type" value="Genomic_DNA"/>
</dbReference>
<dbReference type="RefSeq" id="XP_038742772.1">
    <property type="nucleotide sequence ID" value="XM_038891839.1"/>
</dbReference>
<reference evidence="3" key="2">
    <citation type="submission" date="2020-11" db="EMBL/GenBank/DDBJ databases">
        <title>Whole genome sequencing of Colletotrichum sp.</title>
        <authorList>
            <person name="Li H."/>
        </authorList>
    </citation>
    <scope>NUCLEOTIDE SEQUENCE</scope>
    <source>
        <strain evidence="3">CkLH20</strain>
    </source>
</reference>
<evidence type="ECO:0000313" key="4">
    <source>
        <dbReference type="Proteomes" id="UP000781932"/>
    </source>
</evidence>
<dbReference type="OrthoDB" id="4848916at2759"/>
<dbReference type="AlphaFoldDB" id="A0A9P6I1S7"/>
<gene>
    <name evidence="3" type="ORF">CkaCkLH20_09124</name>
</gene>
<name>A0A9P6I1S7_9PEZI</name>
<dbReference type="GeneID" id="62164913"/>
<organism evidence="3 4">
    <name type="scientific">Colletotrichum karsti</name>
    <dbReference type="NCBI Taxonomy" id="1095194"/>
    <lineage>
        <taxon>Eukaryota</taxon>
        <taxon>Fungi</taxon>
        <taxon>Dikarya</taxon>
        <taxon>Ascomycota</taxon>
        <taxon>Pezizomycotina</taxon>
        <taxon>Sordariomycetes</taxon>
        <taxon>Hypocreomycetidae</taxon>
        <taxon>Glomerellales</taxon>
        <taxon>Glomerellaceae</taxon>
        <taxon>Colletotrichum</taxon>
        <taxon>Colletotrichum boninense species complex</taxon>
    </lineage>
</organism>
<reference evidence="3" key="1">
    <citation type="submission" date="2020-03" db="EMBL/GenBank/DDBJ databases">
        <authorList>
            <person name="He L."/>
        </authorList>
    </citation>
    <scope>NUCLEOTIDE SEQUENCE</scope>
    <source>
        <strain evidence="3">CkLH20</strain>
    </source>
</reference>
<feature type="compositionally biased region" description="Polar residues" evidence="1">
    <location>
        <begin position="430"/>
        <end position="462"/>
    </location>
</feature>